<dbReference type="GO" id="GO:0008168">
    <property type="term" value="F:methyltransferase activity"/>
    <property type="evidence" value="ECO:0007669"/>
    <property type="project" value="UniProtKB-KW"/>
</dbReference>
<sequence length="262" mass="28724">MSGYQLSGDAPEAYTHYLQPFMAPFTDELIRDAHCSDGDRVLDVACGTGFVAKRITAVSGAQCKIVGLDVNEPMLNVARQEPGIEWHLASVAEMPFPDRSFDVVLCQQGLQYFPDRKLAMKEMARVLAPSGRLSLNVWGARERQPFIVALADAISRFLGSEAGEWIPLAYSLNTVEELHSLVQDAGLKDAKVRFETRTIRYPDAAKFAVGFIQATPAAGLFTALSEDDKAKFGAHVAEQLKGYIDDTGMAVPQENHFLSAVR</sequence>
<dbReference type="InterPro" id="IPR029063">
    <property type="entry name" value="SAM-dependent_MTases_sf"/>
</dbReference>
<dbReference type="RefSeq" id="WP_202828608.1">
    <property type="nucleotide sequence ID" value="NZ_JAEUXJ010000021.1"/>
</dbReference>
<keyword evidence="3" id="KW-1185">Reference proteome</keyword>
<dbReference type="SUPFAM" id="SSF53335">
    <property type="entry name" value="S-adenosyl-L-methionine-dependent methyltransferases"/>
    <property type="match status" value="1"/>
</dbReference>
<dbReference type="Pfam" id="PF08241">
    <property type="entry name" value="Methyltransf_11"/>
    <property type="match status" value="1"/>
</dbReference>
<evidence type="ECO:0000313" key="2">
    <source>
        <dbReference type="EMBL" id="MBL6458866.1"/>
    </source>
</evidence>
<dbReference type="Gene3D" id="3.40.50.150">
    <property type="entry name" value="Vaccinia Virus protein VP39"/>
    <property type="match status" value="1"/>
</dbReference>
<organism evidence="2 3">
    <name type="scientific">Belnapia mucosa</name>
    <dbReference type="NCBI Taxonomy" id="2804532"/>
    <lineage>
        <taxon>Bacteria</taxon>
        <taxon>Pseudomonadati</taxon>
        <taxon>Pseudomonadota</taxon>
        <taxon>Alphaproteobacteria</taxon>
        <taxon>Acetobacterales</taxon>
        <taxon>Roseomonadaceae</taxon>
        <taxon>Belnapia</taxon>
    </lineage>
</organism>
<dbReference type="Proteomes" id="UP000606490">
    <property type="component" value="Unassembled WGS sequence"/>
</dbReference>
<dbReference type="InterPro" id="IPR013216">
    <property type="entry name" value="Methyltransf_11"/>
</dbReference>
<dbReference type="EMBL" id="JAEUXJ010000021">
    <property type="protein sequence ID" value="MBL6458866.1"/>
    <property type="molecule type" value="Genomic_DNA"/>
</dbReference>
<keyword evidence="2" id="KW-0808">Transferase</keyword>
<evidence type="ECO:0000259" key="1">
    <source>
        <dbReference type="Pfam" id="PF08241"/>
    </source>
</evidence>
<keyword evidence="2" id="KW-0489">Methyltransferase</keyword>
<evidence type="ECO:0000313" key="3">
    <source>
        <dbReference type="Proteomes" id="UP000606490"/>
    </source>
</evidence>
<comment type="caution">
    <text evidence="2">The sequence shown here is derived from an EMBL/GenBank/DDBJ whole genome shotgun (WGS) entry which is preliminary data.</text>
</comment>
<dbReference type="CDD" id="cd02440">
    <property type="entry name" value="AdoMet_MTases"/>
    <property type="match status" value="1"/>
</dbReference>
<reference evidence="2 3" key="1">
    <citation type="submission" date="2021-01" db="EMBL/GenBank/DDBJ databases">
        <title>Belnapia mucosa sp. nov. and Belnapia arida sp. nov., isolated from the Tabernas Desert (Almeria, Spain).</title>
        <authorList>
            <person name="Molina-Menor E."/>
            <person name="Vidal-Verdu A."/>
            <person name="Calonge A."/>
            <person name="Satari L."/>
            <person name="Pereto Magraner J."/>
            <person name="Porcar Miralles M."/>
        </authorList>
    </citation>
    <scope>NUCLEOTIDE SEQUENCE [LARGE SCALE GENOMIC DNA]</scope>
    <source>
        <strain evidence="2 3">T6</strain>
    </source>
</reference>
<protein>
    <submittedName>
        <fullName evidence="2">Methyltransferase domain-containing protein</fullName>
    </submittedName>
</protein>
<gene>
    <name evidence="2" type="ORF">JMJ55_26405</name>
</gene>
<name>A0ABS1VB11_9PROT</name>
<dbReference type="PANTHER" id="PTHR43591">
    <property type="entry name" value="METHYLTRANSFERASE"/>
    <property type="match status" value="1"/>
</dbReference>
<proteinExistence type="predicted"/>
<feature type="domain" description="Methyltransferase type 11" evidence="1">
    <location>
        <begin position="42"/>
        <end position="134"/>
    </location>
</feature>
<dbReference type="GO" id="GO:0032259">
    <property type="term" value="P:methylation"/>
    <property type="evidence" value="ECO:0007669"/>
    <property type="project" value="UniProtKB-KW"/>
</dbReference>
<accession>A0ABS1VB11</accession>